<dbReference type="EC" id="3.4.24.3" evidence="5"/>
<proteinExistence type="predicted"/>
<evidence type="ECO:0000256" key="13">
    <source>
        <dbReference type="ARBA" id="ARBA00023026"/>
    </source>
</evidence>
<evidence type="ECO:0000256" key="9">
    <source>
        <dbReference type="ARBA" id="ARBA00022729"/>
    </source>
</evidence>
<comment type="subcellular location">
    <subcellularLocation>
        <location evidence="4">Secreted</location>
    </subcellularLocation>
</comment>
<evidence type="ECO:0000256" key="6">
    <source>
        <dbReference type="ARBA" id="ARBA00022525"/>
    </source>
</evidence>
<dbReference type="PANTHER" id="PTHR13062">
    <property type="entry name" value="COLLAGENASE"/>
    <property type="match status" value="1"/>
</dbReference>
<feature type="active site" evidence="16">
    <location>
        <position position="521"/>
    </location>
</feature>
<evidence type="ECO:0000256" key="5">
    <source>
        <dbReference type="ARBA" id="ARBA00012653"/>
    </source>
</evidence>
<dbReference type="Gene3D" id="2.60.120.380">
    <property type="match status" value="1"/>
</dbReference>
<dbReference type="PROSITE" id="PS50093">
    <property type="entry name" value="PKD"/>
    <property type="match status" value="1"/>
</dbReference>
<comment type="cofactor">
    <cofactor evidence="2">
        <name>Ca(2+)</name>
        <dbReference type="ChEBI" id="CHEBI:29108"/>
    </cofactor>
</comment>
<evidence type="ECO:0000256" key="1">
    <source>
        <dbReference type="ARBA" id="ARBA00000424"/>
    </source>
</evidence>
<dbReference type="PRINTS" id="PR00931">
    <property type="entry name" value="MICOLLPTASE"/>
</dbReference>
<comment type="catalytic activity">
    <reaction evidence="1">
        <text>Digestion of native collagen in the triple helical region at Xaa-|-Gly bonds. With synthetic peptides, a preference is shown for Gly at P3 and P1', Pro and Ala at P2 and P2', and hydroxyproline, Ala or Arg at P3'.</text>
        <dbReference type="EC" id="3.4.24.3"/>
    </reaction>
</comment>
<dbReference type="Pfam" id="PF01752">
    <property type="entry name" value="Peptidase_M9"/>
    <property type="match status" value="1"/>
</dbReference>
<dbReference type="InterPro" id="IPR000601">
    <property type="entry name" value="PKD_dom"/>
</dbReference>
<comment type="caution">
    <text evidence="19">The sequence shown here is derived from an EMBL/GenBank/DDBJ whole genome shotgun (WGS) entry which is preliminary data.</text>
</comment>
<keyword evidence="6" id="KW-0964">Secreted</keyword>
<dbReference type="GO" id="GO:0004222">
    <property type="term" value="F:metalloendopeptidase activity"/>
    <property type="evidence" value="ECO:0007669"/>
    <property type="project" value="UniProtKB-EC"/>
</dbReference>
<evidence type="ECO:0000256" key="8">
    <source>
        <dbReference type="ARBA" id="ARBA00022723"/>
    </source>
</evidence>
<dbReference type="Pfam" id="PF08453">
    <property type="entry name" value="Peptidase_M9_N"/>
    <property type="match status" value="1"/>
</dbReference>
<keyword evidence="12" id="KW-0106">Calcium</keyword>
<name>A0A7W3YEV6_9GAMM</name>
<comment type="cofactor">
    <cofactor evidence="3">
        <name>Zn(2+)</name>
        <dbReference type="ChEBI" id="CHEBI:29105"/>
    </cofactor>
</comment>
<dbReference type="SMART" id="SM00089">
    <property type="entry name" value="PKD"/>
    <property type="match status" value="1"/>
</dbReference>
<evidence type="ECO:0000313" key="20">
    <source>
        <dbReference type="Proteomes" id="UP000552587"/>
    </source>
</evidence>
<evidence type="ECO:0000256" key="10">
    <source>
        <dbReference type="ARBA" id="ARBA00022801"/>
    </source>
</evidence>
<dbReference type="InterPro" id="IPR007280">
    <property type="entry name" value="Peptidase_C_arc/bac"/>
</dbReference>
<sequence length="859" mass="93018">MPDKAAPNATPAPAARQVAQGRTQPRSASLRAADPSARRISRLRAVEKSPQTERQVFGQHVQSERLPPSRRMPTQSPLSQWVDTAYDHGDARANILQRPSLESQGTMRAAATTADCTSTQFASLSGASLVAAVKGATTSCINGLFSLTGTTARDTFNESKMVTIANALATSSGRYDGTNQDSTLQLVLFLRAGYYVQYYDPAVGDYGAALRNAIRPALDAFASNANFGRVDDVHGETLAEYVTLIDSATENARYLYVVKRLLNAYDNRYDAYYWMRAATNNAYLVLFRGHQNTDFQQLVQADMSIVDTLYDFANRHFSLMGSENDYLVSNAGRELGRFLQYGGALKSLARSRAKALLDRSSVTGVTAPLWVGVGEMVDYYDKANCSYYGLCDFRERVEAAALPIRHTCSATLKIRAQAMSSSELAETCQIVGGQEAYFHDRLGTAGRPVADDNNAALEMVVFNSSTDYGTYAGAIYGIDTNNGGMYLEGDPSASGNQARFIAYEAEWLQPETFEIWNLTHEYVHYLDGRFNMHGDFGDAISQDTIWWIEGLAEYMSYSYRGIPYAAAEREAAKATYDISTIYGNDYGSGQTRVYNWGYLAVRYMFEERPGQVDSILARLRIGDYTGYASFMASLGTSNNAGFRSWLPCVATPDAPICGGSGNTPPVAAFGVTTNGLTAQFSDTSSDSDGRIVSRAWNFGDGTSSTSTHPSHAYASPGTYTVSLTVTDDAGASHTRQQNVTVSSGDGGGGLPECSGGSQVLGKDCARRNVSVAAGDHAYLYLYVPQGTRSLHISTAGGSGNADLYVNTLGSWATRSFHNYRSTQAGNSETVVVDYPPAGYVYVSLYGRTAASGVTVSTRY</sequence>
<keyword evidence="15" id="KW-0865">Zymogen</keyword>
<evidence type="ECO:0000256" key="15">
    <source>
        <dbReference type="ARBA" id="ARBA00023145"/>
    </source>
</evidence>
<keyword evidence="14" id="KW-0482">Metalloprotease</keyword>
<dbReference type="PANTHER" id="PTHR13062:SF9">
    <property type="entry name" value="MICROBIAL COLLAGENASE"/>
    <property type="match status" value="1"/>
</dbReference>
<evidence type="ECO:0000256" key="7">
    <source>
        <dbReference type="ARBA" id="ARBA00022670"/>
    </source>
</evidence>
<evidence type="ECO:0000256" key="12">
    <source>
        <dbReference type="ARBA" id="ARBA00022837"/>
    </source>
</evidence>
<dbReference type="Proteomes" id="UP000552587">
    <property type="component" value="Unassembled WGS sequence"/>
</dbReference>
<protein>
    <recommendedName>
        <fullName evidence="5">microbial collagenase</fullName>
        <ecNumber evidence="5">3.4.24.3</ecNumber>
    </recommendedName>
</protein>
<evidence type="ECO:0000256" key="17">
    <source>
        <dbReference type="SAM" id="MobiDB-lite"/>
    </source>
</evidence>
<evidence type="ECO:0000256" key="4">
    <source>
        <dbReference type="ARBA" id="ARBA00004613"/>
    </source>
</evidence>
<evidence type="ECO:0000256" key="11">
    <source>
        <dbReference type="ARBA" id="ARBA00022833"/>
    </source>
</evidence>
<feature type="compositionally biased region" description="Low complexity" evidence="17">
    <location>
        <begin position="1"/>
        <end position="15"/>
    </location>
</feature>
<keyword evidence="7" id="KW-0645">Protease</keyword>
<gene>
    <name evidence="19" type="ORF">H4F99_08755</name>
</gene>
<evidence type="ECO:0000256" key="2">
    <source>
        <dbReference type="ARBA" id="ARBA00001913"/>
    </source>
</evidence>
<keyword evidence="9" id="KW-0732">Signal</keyword>
<dbReference type="Gene3D" id="2.60.40.10">
    <property type="entry name" value="Immunoglobulins"/>
    <property type="match status" value="1"/>
</dbReference>
<dbReference type="Gene3D" id="3.40.30.160">
    <property type="entry name" value="Collagenase ColT, N-terminal domain"/>
    <property type="match status" value="1"/>
</dbReference>
<evidence type="ECO:0000313" key="19">
    <source>
        <dbReference type="EMBL" id="MBB1088576.1"/>
    </source>
</evidence>
<dbReference type="GO" id="GO:0006508">
    <property type="term" value="P:proteolysis"/>
    <property type="evidence" value="ECO:0007669"/>
    <property type="project" value="UniProtKB-KW"/>
</dbReference>
<dbReference type="InterPro" id="IPR022409">
    <property type="entry name" value="PKD/Chitinase_dom"/>
</dbReference>
<dbReference type="Pfam" id="PF04151">
    <property type="entry name" value="PPC"/>
    <property type="match status" value="1"/>
</dbReference>
<evidence type="ECO:0000259" key="18">
    <source>
        <dbReference type="PROSITE" id="PS50093"/>
    </source>
</evidence>
<keyword evidence="10" id="KW-0378">Hydrolase</keyword>
<keyword evidence="8" id="KW-0479">Metal-binding</keyword>
<keyword evidence="20" id="KW-1185">Reference proteome</keyword>
<dbReference type="InterPro" id="IPR035986">
    <property type="entry name" value="PKD_dom_sf"/>
</dbReference>
<evidence type="ECO:0000256" key="16">
    <source>
        <dbReference type="PIRSR" id="PIRSR602169-1"/>
    </source>
</evidence>
<dbReference type="InterPro" id="IPR002169">
    <property type="entry name" value="Peptidase_M9A/M9B"/>
</dbReference>
<feature type="region of interest" description="Disordered" evidence="17">
    <location>
        <begin position="1"/>
        <end position="77"/>
    </location>
</feature>
<keyword evidence="13" id="KW-0843">Virulence</keyword>
<feature type="region of interest" description="Disordered" evidence="17">
    <location>
        <begin position="730"/>
        <end position="750"/>
    </location>
</feature>
<evidence type="ECO:0000256" key="14">
    <source>
        <dbReference type="ARBA" id="ARBA00023049"/>
    </source>
</evidence>
<dbReference type="SUPFAM" id="SSF49299">
    <property type="entry name" value="PKD domain"/>
    <property type="match status" value="1"/>
</dbReference>
<reference evidence="19 20" key="1">
    <citation type="submission" date="2020-07" db="EMBL/GenBank/DDBJ databases">
        <authorList>
            <person name="Xu S."/>
            <person name="Li A."/>
        </authorList>
    </citation>
    <scope>NUCLEOTIDE SEQUENCE [LARGE SCALE GENOMIC DNA]</scope>
    <source>
        <strain evidence="19 20">SG-8</strain>
    </source>
</reference>
<dbReference type="AlphaFoldDB" id="A0A7W3YEV6"/>
<dbReference type="GO" id="GO:0005576">
    <property type="term" value="C:extracellular region"/>
    <property type="evidence" value="ECO:0007669"/>
    <property type="project" value="UniProtKB-SubCell"/>
</dbReference>
<dbReference type="GO" id="GO:0008270">
    <property type="term" value="F:zinc ion binding"/>
    <property type="evidence" value="ECO:0007669"/>
    <property type="project" value="InterPro"/>
</dbReference>
<dbReference type="Gene3D" id="1.10.390.20">
    <property type="match status" value="1"/>
</dbReference>
<dbReference type="CDD" id="cd00146">
    <property type="entry name" value="PKD"/>
    <property type="match status" value="1"/>
</dbReference>
<keyword evidence="11" id="KW-0862">Zinc</keyword>
<organism evidence="19 20">
    <name type="scientific">Marilutibacter penaei</name>
    <dbReference type="NCBI Taxonomy" id="2759900"/>
    <lineage>
        <taxon>Bacteria</taxon>
        <taxon>Pseudomonadati</taxon>
        <taxon>Pseudomonadota</taxon>
        <taxon>Gammaproteobacteria</taxon>
        <taxon>Lysobacterales</taxon>
        <taxon>Lysobacteraceae</taxon>
        <taxon>Marilutibacter</taxon>
    </lineage>
</organism>
<feature type="domain" description="PKD" evidence="18">
    <location>
        <begin position="664"/>
        <end position="741"/>
    </location>
</feature>
<dbReference type="InterPro" id="IPR013783">
    <property type="entry name" value="Ig-like_fold"/>
</dbReference>
<dbReference type="InterPro" id="IPR013661">
    <property type="entry name" value="Peptidase_M9_N_dom"/>
</dbReference>
<evidence type="ECO:0000256" key="3">
    <source>
        <dbReference type="ARBA" id="ARBA00001947"/>
    </source>
</evidence>
<dbReference type="Pfam" id="PF18911">
    <property type="entry name" value="PKD_4"/>
    <property type="match status" value="1"/>
</dbReference>
<accession>A0A7W3YEV6</accession>
<dbReference type="EMBL" id="JACHTE010000005">
    <property type="protein sequence ID" value="MBB1088576.1"/>
    <property type="molecule type" value="Genomic_DNA"/>
</dbReference>